<feature type="domain" description="CxC2-like cysteine cluster KDZ transposase-associated" evidence="1">
    <location>
        <begin position="127"/>
        <end position="161"/>
    </location>
</feature>
<dbReference type="InterPro" id="IPR040521">
    <property type="entry name" value="KDZ"/>
</dbReference>
<dbReference type="Pfam" id="PF18803">
    <property type="entry name" value="CxC2"/>
    <property type="match status" value="1"/>
</dbReference>
<reference evidence="2" key="1">
    <citation type="journal article" date="2020" name="New Phytol.">
        <title>Comparative genomics reveals dynamic genome evolution in host specialist ectomycorrhizal fungi.</title>
        <authorList>
            <person name="Lofgren L.A."/>
            <person name="Nguyen N.H."/>
            <person name="Vilgalys R."/>
            <person name="Ruytinx J."/>
            <person name="Liao H.L."/>
            <person name="Branco S."/>
            <person name="Kuo A."/>
            <person name="LaButti K."/>
            <person name="Lipzen A."/>
            <person name="Andreopoulos W."/>
            <person name="Pangilinan J."/>
            <person name="Riley R."/>
            <person name="Hundley H."/>
            <person name="Na H."/>
            <person name="Barry K."/>
            <person name="Grigoriev I.V."/>
            <person name="Stajich J.E."/>
            <person name="Kennedy P.G."/>
        </authorList>
    </citation>
    <scope>NUCLEOTIDE SEQUENCE</scope>
    <source>
        <strain evidence="2">MN1</strain>
    </source>
</reference>
<dbReference type="RefSeq" id="XP_041186001.1">
    <property type="nucleotide sequence ID" value="XM_041333723.1"/>
</dbReference>
<evidence type="ECO:0000259" key="1">
    <source>
        <dbReference type="Pfam" id="PF18803"/>
    </source>
</evidence>
<name>A0A9P7DRI7_9AGAM</name>
<dbReference type="GeneID" id="64627740"/>
<organism evidence="2 3">
    <name type="scientific">Suillus subaureus</name>
    <dbReference type="NCBI Taxonomy" id="48587"/>
    <lineage>
        <taxon>Eukaryota</taxon>
        <taxon>Fungi</taxon>
        <taxon>Dikarya</taxon>
        <taxon>Basidiomycota</taxon>
        <taxon>Agaricomycotina</taxon>
        <taxon>Agaricomycetes</taxon>
        <taxon>Agaricomycetidae</taxon>
        <taxon>Boletales</taxon>
        <taxon>Suillineae</taxon>
        <taxon>Suillaceae</taxon>
        <taxon>Suillus</taxon>
    </lineage>
</organism>
<protein>
    <recommendedName>
        <fullName evidence="1">CxC2-like cysteine cluster KDZ transposase-associated domain-containing protein</fullName>
    </recommendedName>
</protein>
<dbReference type="Proteomes" id="UP000807769">
    <property type="component" value="Unassembled WGS sequence"/>
</dbReference>
<sequence>MSSSSDVPAVPPPLELTVMVMDMGVDSMASSLVMVTVFKDSVPSYVATDLGTNIGDYDHSYYDHSPMDEDTPLEVDIGDQAKHDRIPVHCVEKWNSTYFQSVTLKDLGLHIQLSHKVAIHPVTIDFSTSDLRTMATFCVLYQFHILSFKSKVSAYEFYHSLWNGHYEAIGLGTINCAHHNMKLPNSMGDLQKGKRMATLPEDYCLDHTSKDICFFVPKFHLPAHITKCQMSLSFNWSHWVGHTNSKALECGWSNINPVASSMKEMGLGSQWDTLDDHFRDWNWKKVVNLAITQAGAHLRLAELEGWEFKSGTDVLLHPEVSAMVLIGLGLDLEEDQQWVARYTEREVAVPEKHVTSQDRVVAHSTSTVHAYRAEHSMHFRSSPLT</sequence>
<keyword evidence="3" id="KW-1185">Reference proteome</keyword>
<evidence type="ECO:0000313" key="3">
    <source>
        <dbReference type="Proteomes" id="UP000807769"/>
    </source>
</evidence>
<dbReference type="Pfam" id="PF18758">
    <property type="entry name" value="KDZ"/>
    <property type="match status" value="1"/>
</dbReference>
<proteinExistence type="predicted"/>
<dbReference type="AlphaFoldDB" id="A0A9P7DRI7"/>
<gene>
    <name evidence="2" type="ORF">BJ212DRAFT_1305154</name>
</gene>
<evidence type="ECO:0000313" key="2">
    <source>
        <dbReference type="EMBL" id="KAG1801127.1"/>
    </source>
</evidence>
<comment type="caution">
    <text evidence="2">The sequence shown here is derived from an EMBL/GenBank/DDBJ whole genome shotgun (WGS) entry which is preliminary data.</text>
</comment>
<dbReference type="EMBL" id="JABBWG010000101">
    <property type="protein sequence ID" value="KAG1801127.1"/>
    <property type="molecule type" value="Genomic_DNA"/>
</dbReference>
<dbReference type="InterPro" id="IPR041457">
    <property type="entry name" value="CxC2_KDZ-assoc"/>
</dbReference>
<accession>A0A9P7DRI7</accession>